<dbReference type="Gene3D" id="2.120.10.30">
    <property type="entry name" value="TolB, C-terminal domain"/>
    <property type="match status" value="2"/>
</dbReference>
<dbReference type="PANTHER" id="PTHR24104:SF25">
    <property type="entry name" value="PROTEIN LIN-41"/>
    <property type="match status" value="1"/>
</dbReference>
<dbReference type="GO" id="GO:0008270">
    <property type="term" value="F:zinc ion binding"/>
    <property type="evidence" value="ECO:0007669"/>
    <property type="project" value="UniProtKB-KW"/>
</dbReference>
<proteinExistence type="predicted"/>
<dbReference type="PANTHER" id="PTHR24104">
    <property type="entry name" value="E3 UBIQUITIN-PROTEIN LIGASE NHLRC1-RELATED"/>
    <property type="match status" value="1"/>
</dbReference>
<dbReference type="AlphaFoldDB" id="A0A0W7X6R8"/>
<organism evidence="1 2">
    <name type="scientific">Streptomyces silvensis</name>
    <dbReference type="NCBI Taxonomy" id="1765722"/>
    <lineage>
        <taxon>Bacteria</taxon>
        <taxon>Bacillati</taxon>
        <taxon>Actinomycetota</taxon>
        <taxon>Actinomycetes</taxon>
        <taxon>Kitasatosporales</taxon>
        <taxon>Streptomycetaceae</taxon>
        <taxon>Streptomyces</taxon>
    </lineage>
</organism>
<evidence type="ECO:0000313" key="2">
    <source>
        <dbReference type="Proteomes" id="UP000054804"/>
    </source>
</evidence>
<dbReference type="STRING" id="1765722.AT728_06160"/>
<dbReference type="EMBL" id="LOCL01000029">
    <property type="protein sequence ID" value="KUF18646.1"/>
    <property type="molecule type" value="Genomic_DNA"/>
</dbReference>
<dbReference type="InterPro" id="IPR011042">
    <property type="entry name" value="6-blade_b-propeller_TolB-like"/>
</dbReference>
<gene>
    <name evidence="1" type="ORF">AT728_06160</name>
</gene>
<dbReference type="InterPro" id="IPR050952">
    <property type="entry name" value="TRIM-NHL_E3_ligases"/>
</dbReference>
<accession>A0A0W7X6R8</accession>
<sequence>MDREGNVLGSFGSTTDHLSLVDPRHALIRHGGVYVADLGARAVLELDTDLRTTRRRWGGPEATGLMLSRPRSIDRAPTGELVIADTNNNRIIGVDQKGDLCWQLHRVKGVTGQNEDLRWPRSARISHDGRLVVCDSLNSRILVVDKTGSVESEFTHVRAKDNSFPVSDPHDGRWIGQSELLVVDSDSAWVARVDCDGAATWIFTDLRDPHQADIHGQWVVIVDPELDTVLLVDAVTGTEIWSRNEFFDSSGTSYRLFKPRVVRATPDCVLIVDADCQVVALQQDWLVRWAWDGSTARRARRTGGFDVPDAPRDVAIDASERLLLSDYRRNCVLALKPQC</sequence>
<comment type="caution">
    <text evidence="1">The sequence shown here is derived from an EMBL/GenBank/DDBJ whole genome shotgun (WGS) entry which is preliminary data.</text>
</comment>
<dbReference type="SUPFAM" id="SSF63829">
    <property type="entry name" value="Calcium-dependent phosphotriesterase"/>
    <property type="match status" value="1"/>
</dbReference>
<keyword evidence="2" id="KW-1185">Reference proteome</keyword>
<evidence type="ECO:0000313" key="1">
    <source>
        <dbReference type="EMBL" id="KUF18646.1"/>
    </source>
</evidence>
<name>A0A0W7X6R8_9ACTN</name>
<dbReference type="Proteomes" id="UP000054804">
    <property type="component" value="Unassembled WGS sequence"/>
</dbReference>
<reference evidence="1 2" key="1">
    <citation type="submission" date="2015-12" db="EMBL/GenBank/DDBJ databases">
        <title>Draft genome sequence of Streptomyces silvensis ATCC 53525, a producer of novel hormone antagonists.</title>
        <authorList>
            <person name="Johnston C.W."/>
            <person name="Li Y."/>
            <person name="Magarvey N.A."/>
        </authorList>
    </citation>
    <scope>NUCLEOTIDE SEQUENCE [LARGE SCALE GENOMIC DNA]</scope>
    <source>
        <strain evidence="1 2">ATCC 53525</strain>
    </source>
</reference>
<protein>
    <submittedName>
        <fullName evidence="1">Uncharacterized protein</fullName>
    </submittedName>
</protein>